<dbReference type="InterPro" id="IPR013786">
    <property type="entry name" value="AcylCoA_DH/ox_N"/>
</dbReference>
<sequence>MLVIPRSLFSAEHEDFRRSFRRFVDEEIVPFHAQWEEDQHVDRKIWTRAGELGFLCVTMAEAYGGAGADRLYSTIMLEELTKAGATGVGFSLHSDIVANYIDHFGNDRQKSQWLPRMASGELITAIAMTEPGAGSDLQAIKATAVPDGDHYVLNGTKTFITNGYLCDLVVVAAKTGAVGDGARGISLLLVEANSPGFSKGKPLKKVGWKAQDTCELFFENVRVPRSHLLGEEGGGFKALMKELAWERLTIAIAGIACAEESLRSTLEYARNRKIFGSPLADYQNTRFRLAELKAEVAIGRVFVDQCIGMLLEHRLAPDDAAIAKYWCSELLGRVVDRCVQFHGGNGYMLEYPIARAYVDSRVHRIFGGANEVMLELIARAM</sequence>
<dbReference type="SUPFAM" id="SSF56645">
    <property type="entry name" value="Acyl-CoA dehydrogenase NM domain-like"/>
    <property type="match status" value="1"/>
</dbReference>
<evidence type="ECO:0000313" key="14">
    <source>
        <dbReference type="EMBL" id="NGY05602.1"/>
    </source>
</evidence>
<evidence type="ECO:0000256" key="5">
    <source>
        <dbReference type="ARBA" id="ARBA00022827"/>
    </source>
</evidence>
<dbReference type="SUPFAM" id="SSF47203">
    <property type="entry name" value="Acyl-CoA dehydrogenase C-terminal domain-like"/>
    <property type="match status" value="1"/>
</dbReference>
<dbReference type="InterPro" id="IPR006089">
    <property type="entry name" value="Acyl-CoA_DH_CS"/>
</dbReference>
<dbReference type="FunFam" id="2.40.110.10:FF:000002">
    <property type="entry name" value="Acyl-CoA dehydrogenase fadE12"/>
    <property type="match status" value="1"/>
</dbReference>
<evidence type="ECO:0000256" key="4">
    <source>
        <dbReference type="ARBA" id="ARBA00022630"/>
    </source>
</evidence>
<feature type="domain" description="Acyl-CoA dehydrogenase/oxidase C-terminal" evidence="11">
    <location>
        <begin position="233"/>
        <end position="381"/>
    </location>
</feature>
<evidence type="ECO:0000259" key="11">
    <source>
        <dbReference type="Pfam" id="PF00441"/>
    </source>
</evidence>
<evidence type="ECO:0000256" key="3">
    <source>
        <dbReference type="ARBA" id="ARBA00009347"/>
    </source>
</evidence>
<evidence type="ECO:0000256" key="9">
    <source>
        <dbReference type="ARBA" id="ARBA00042660"/>
    </source>
</evidence>
<dbReference type="InterPro" id="IPR046373">
    <property type="entry name" value="Acyl-CoA_Oxase/DH_mid-dom_sf"/>
</dbReference>
<dbReference type="InterPro" id="IPR050741">
    <property type="entry name" value="Acyl-CoA_dehydrogenase"/>
</dbReference>
<comment type="caution">
    <text evidence="14">The sequence shown here is derived from an EMBL/GenBank/DDBJ whole genome shotgun (WGS) entry which is preliminary data.</text>
</comment>
<comment type="cofactor">
    <cofactor evidence="1 10">
        <name>FAD</name>
        <dbReference type="ChEBI" id="CHEBI:57692"/>
    </cofactor>
</comment>
<evidence type="ECO:0000256" key="2">
    <source>
        <dbReference type="ARBA" id="ARBA00005102"/>
    </source>
</evidence>
<dbReference type="PANTHER" id="PTHR48083">
    <property type="entry name" value="MEDIUM-CHAIN SPECIFIC ACYL-COA DEHYDROGENASE, MITOCHONDRIAL-RELATED"/>
    <property type="match status" value="1"/>
</dbReference>
<proteinExistence type="inferred from homology"/>
<protein>
    <recommendedName>
        <fullName evidence="8">Acyl-[acyl-carrier-protein] dehydrogenase MbtN</fullName>
    </recommendedName>
    <alternativeName>
        <fullName evidence="9">Mycobactin synthase protein N</fullName>
    </alternativeName>
</protein>
<organism evidence="14 15">
    <name type="scientific">Solimonas terrae</name>
    <dbReference type="NCBI Taxonomy" id="1396819"/>
    <lineage>
        <taxon>Bacteria</taxon>
        <taxon>Pseudomonadati</taxon>
        <taxon>Pseudomonadota</taxon>
        <taxon>Gammaproteobacteria</taxon>
        <taxon>Nevskiales</taxon>
        <taxon>Nevskiaceae</taxon>
        <taxon>Solimonas</taxon>
    </lineage>
</organism>
<dbReference type="Gene3D" id="1.20.140.10">
    <property type="entry name" value="Butyryl-CoA Dehydrogenase, subunit A, domain 3"/>
    <property type="match status" value="1"/>
</dbReference>
<dbReference type="Pfam" id="PF00441">
    <property type="entry name" value="Acyl-CoA_dh_1"/>
    <property type="match status" value="1"/>
</dbReference>
<feature type="domain" description="Acyl-CoA dehydrogenase/oxidase N-terminal" evidence="13">
    <location>
        <begin position="10"/>
        <end position="121"/>
    </location>
</feature>
<comment type="pathway">
    <text evidence="2">Siderophore biosynthesis; mycobactin biosynthesis.</text>
</comment>
<reference evidence="14 15" key="1">
    <citation type="journal article" date="2014" name="Int. J. Syst. Evol. Microbiol.">
        <title>Solimonas terrae sp. nov., isolated from soil.</title>
        <authorList>
            <person name="Kim S.J."/>
            <person name="Moon J.Y."/>
            <person name="Weon H.Y."/>
            <person name="Ahn J.H."/>
            <person name="Chen W.M."/>
            <person name="Kwon S.W."/>
        </authorList>
    </citation>
    <scope>NUCLEOTIDE SEQUENCE [LARGE SCALE GENOMIC DNA]</scope>
    <source>
        <strain evidence="14 15">KIS83-12</strain>
    </source>
</reference>
<evidence type="ECO:0000259" key="13">
    <source>
        <dbReference type="Pfam" id="PF02771"/>
    </source>
</evidence>
<name>A0A6M2BSJ1_9GAMM</name>
<evidence type="ECO:0000256" key="1">
    <source>
        <dbReference type="ARBA" id="ARBA00001974"/>
    </source>
</evidence>
<dbReference type="AlphaFoldDB" id="A0A6M2BSJ1"/>
<dbReference type="GO" id="GO:0005737">
    <property type="term" value="C:cytoplasm"/>
    <property type="evidence" value="ECO:0007669"/>
    <property type="project" value="TreeGrafter"/>
</dbReference>
<dbReference type="FunFam" id="1.10.540.10:FF:000009">
    <property type="entry name" value="Probable acyl-CoA dehydrogenase"/>
    <property type="match status" value="1"/>
</dbReference>
<comment type="function">
    <text evidence="7">Catalyzes the dehydrogenation at the alpha-beta position of ACP-bound acyl chains. This results in the introduction of a double bond in the lipidic chain, which is further transferred to the epsilon-amino group of lysine residue in the mycobactin core by MbtK.</text>
</comment>
<comment type="similarity">
    <text evidence="3 10">Belongs to the acyl-CoA dehydrogenase family.</text>
</comment>
<feature type="domain" description="Acyl-CoA oxidase/dehydrogenase middle" evidence="12">
    <location>
        <begin position="125"/>
        <end position="221"/>
    </location>
</feature>
<dbReference type="Proteomes" id="UP000472676">
    <property type="component" value="Unassembled WGS sequence"/>
</dbReference>
<evidence type="ECO:0000256" key="6">
    <source>
        <dbReference type="ARBA" id="ARBA00023002"/>
    </source>
</evidence>
<dbReference type="GO" id="GO:0033539">
    <property type="term" value="P:fatty acid beta-oxidation using acyl-CoA dehydrogenase"/>
    <property type="evidence" value="ECO:0007669"/>
    <property type="project" value="TreeGrafter"/>
</dbReference>
<dbReference type="Gene3D" id="2.40.110.10">
    <property type="entry name" value="Butyryl-CoA Dehydrogenase, subunit A, domain 2"/>
    <property type="match status" value="1"/>
</dbReference>
<dbReference type="PROSITE" id="PS00073">
    <property type="entry name" value="ACYL_COA_DH_2"/>
    <property type="match status" value="1"/>
</dbReference>
<dbReference type="GO" id="GO:0003995">
    <property type="term" value="F:acyl-CoA dehydrogenase activity"/>
    <property type="evidence" value="ECO:0007669"/>
    <property type="project" value="InterPro"/>
</dbReference>
<dbReference type="PANTHER" id="PTHR48083:SF20">
    <property type="entry name" value="LONG-CHAIN SPECIFIC ACYL-COA DEHYDROGENASE, MITOCHONDRIAL"/>
    <property type="match status" value="1"/>
</dbReference>
<dbReference type="Gene3D" id="1.10.540.10">
    <property type="entry name" value="Acyl-CoA dehydrogenase/oxidase, N-terminal domain"/>
    <property type="match status" value="1"/>
</dbReference>
<evidence type="ECO:0000256" key="8">
    <source>
        <dbReference type="ARBA" id="ARBA00040394"/>
    </source>
</evidence>
<evidence type="ECO:0000256" key="7">
    <source>
        <dbReference type="ARBA" id="ARBA00037085"/>
    </source>
</evidence>
<keyword evidence="4 10" id="KW-0285">Flavoprotein</keyword>
<dbReference type="InterPro" id="IPR009075">
    <property type="entry name" value="AcylCo_DH/oxidase_C"/>
</dbReference>
<dbReference type="EMBL" id="JAAMOW010000006">
    <property type="protein sequence ID" value="NGY05602.1"/>
    <property type="molecule type" value="Genomic_DNA"/>
</dbReference>
<evidence type="ECO:0000256" key="10">
    <source>
        <dbReference type="RuleBase" id="RU362125"/>
    </source>
</evidence>
<dbReference type="FunFam" id="1.20.140.10:FF:000001">
    <property type="entry name" value="Acyl-CoA dehydrogenase"/>
    <property type="match status" value="1"/>
</dbReference>
<dbReference type="InterPro" id="IPR037069">
    <property type="entry name" value="AcylCoA_DH/ox_N_sf"/>
</dbReference>
<keyword evidence="6 10" id="KW-0560">Oxidoreductase</keyword>
<dbReference type="InterPro" id="IPR006091">
    <property type="entry name" value="Acyl-CoA_Oxase/DH_mid-dom"/>
</dbReference>
<dbReference type="PROSITE" id="PS00072">
    <property type="entry name" value="ACYL_COA_DH_1"/>
    <property type="match status" value="1"/>
</dbReference>
<keyword evidence="5 10" id="KW-0274">FAD</keyword>
<dbReference type="Pfam" id="PF02770">
    <property type="entry name" value="Acyl-CoA_dh_M"/>
    <property type="match status" value="1"/>
</dbReference>
<gene>
    <name evidence="14" type="ORF">G7Y85_12585</name>
</gene>
<dbReference type="GO" id="GO:0050660">
    <property type="term" value="F:flavin adenine dinucleotide binding"/>
    <property type="evidence" value="ECO:0007669"/>
    <property type="project" value="InterPro"/>
</dbReference>
<dbReference type="InterPro" id="IPR036250">
    <property type="entry name" value="AcylCo_DH-like_C"/>
</dbReference>
<dbReference type="Pfam" id="PF02771">
    <property type="entry name" value="Acyl-CoA_dh_N"/>
    <property type="match status" value="1"/>
</dbReference>
<dbReference type="InterPro" id="IPR009100">
    <property type="entry name" value="AcylCoA_DH/oxidase_NM_dom_sf"/>
</dbReference>
<accession>A0A6M2BSJ1</accession>
<evidence type="ECO:0000259" key="12">
    <source>
        <dbReference type="Pfam" id="PF02770"/>
    </source>
</evidence>
<evidence type="ECO:0000313" key="15">
    <source>
        <dbReference type="Proteomes" id="UP000472676"/>
    </source>
</evidence>
<keyword evidence="15" id="KW-1185">Reference proteome</keyword>